<keyword evidence="2 3" id="KW-0129">CBS domain</keyword>
<dbReference type="GO" id="GO:0042149">
    <property type="term" value="P:cellular response to glucose starvation"/>
    <property type="evidence" value="ECO:0007669"/>
    <property type="project" value="TreeGrafter"/>
</dbReference>
<dbReference type="STRING" id="109895.A0A507DY85"/>
<evidence type="ECO:0000256" key="2">
    <source>
        <dbReference type="ARBA" id="ARBA00023122"/>
    </source>
</evidence>
<feature type="domain" description="CBS" evidence="5">
    <location>
        <begin position="51"/>
        <end position="110"/>
    </location>
</feature>
<feature type="domain" description="CBS" evidence="5">
    <location>
        <begin position="294"/>
        <end position="355"/>
    </location>
</feature>
<dbReference type="InterPro" id="IPR000644">
    <property type="entry name" value="CBS_dom"/>
</dbReference>
<gene>
    <name evidence="6" type="ORF">PhCBS80983_g05009</name>
</gene>
<feature type="domain" description="CBS" evidence="5">
    <location>
        <begin position="215"/>
        <end position="273"/>
    </location>
</feature>
<comment type="caution">
    <text evidence="6">The sequence shown here is derived from an EMBL/GenBank/DDBJ whole genome shotgun (WGS) entry which is preliminary data.</text>
</comment>
<dbReference type="InterPro" id="IPR050511">
    <property type="entry name" value="AMPK_gamma/SDS23_families"/>
</dbReference>
<reference evidence="6 7" key="1">
    <citation type="journal article" date="2019" name="Sci. Rep.">
        <title>Comparative genomics of chytrid fungi reveal insights into the obligate biotrophic and pathogenic lifestyle of Synchytrium endobioticum.</title>
        <authorList>
            <person name="van de Vossenberg B.T.L.H."/>
            <person name="Warris S."/>
            <person name="Nguyen H.D.T."/>
            <person name="van Gent-Pelzer M.P.E."/>
            <person name="Joly D.L."/>
            <person name="van de Geest H.C."/>
            <person name="Bonants P.J.M."/>
            <person name="Smith D.S."/>
            <person name="Levesque C.A."/>
            <person name="van der Lee T.A.J."/>
        </authorList>
    </citation>
    <scope>NUCLEOTIDE SEQUENCE [LARGE SCALE GENOMIC DNA]</scope>
    <source>
        <strain evidence="6 7">CBS 809.83</strain>
    </source>
</reference>
<evidence type="ECO:0000313" key="6">
    <source>
        <dbReference type="EMBL" id="TPX55800.1"/>
    </source>
</evidence>
<evidence type="ECO:0000256" key="1">
    <source>
        <dbReference type="ARBA" id="ARBA00022737"/>
    </source>
</evidence>
<feature type="region of interest" description="Disordered" evidence="4">
    <location>
        <begin position="1"/>
        <end position="27"/>
    </location>
</feature>
<sequence>MQTISRDYTAEHTANSGKSTNAVDHSSQSEHEGLSYHKWYNVPCGELLTAAHQNVVVINGDVPVESACETLINNGISSAPVWDKDRNVFVGMFDYRDVVTYVLVGLSKDIPLDESASMEFKELVRLARSREPVPVKLAADISHKNPFYSVLEQTHLLQVAELFSSTIHRVAVMDSNGLKGIISQSTVIQYLYKNIEKFPDVQEVFAKSIRELGLGTKAIIAVEGSATVLDALKLMAKHDVSSLAVLNASGGIVANLSMSDIKWVMRSFKFNLLWQTCLHFVGFIDSEQGIMDGRDKLPVFDVLETSTLGYAVGKMIATKAHRVWVVERATGPPVSVVTLTDVFRMITPHLNPTEE</sequence>
<organism evidence="6 7">
    <name type="scientific">Powellomyces hirtus</name>
    <dbReference type="NCBI Taxonomy" id="109895"/>
    <lineage>
        <taxon>Eukaryota</taxon>
        <taxon>Fungi</taxon>
        <taxon>Fungi incertae sedis</taxon>
        <taxon>Chytridiomycota</taxon>
        <taxon>Chytridiomycota incertae sedis</taxon>
        <taxon>Chytridiomycetes</taxon>
        <taxon>Spizellomycetales</taxon>
        <taxon>Powellomycetaceae</taxon>
        <taxon>Powellomyces</taxon>
    </lineage>
</organism>
<keyword evidence="7" id="KW-1185">Reference proteome</keyword>
<evidence type="ECO:0000313" key="7">
    <source>
        <dbReference type="Proteomes" id="UP000318582"/>
    </source>
</evidence>
<name>A0A507DY85_9FUNG</name>
<evidence type="ECO:0000256" key="4">
    <source>
        <dbReference type="SAM" id="MobiDB-lite"/>
    </source>
</evidence>
<feature type="domain" description="CBS" evidence="5">
    <location>
        <begin position="141"/>
        <end position="197"/>
    </location>
</feature>
<dbReference type="Gene3D" id="3.10.580.10">
    <property type="entry name" value="CBS-domain"/>
    <property type="match status" value="2"/>
</dbReference>
<keyword evidence="1" id="KW-0677">Repeat</keyword>
<protein>
    <recommendedName>
        <fullName evidence="5">CBS domain-containing protein</fullName>
    </recommendedName>
</protein>
<feature type="compositionally biased region" description="Polar residues" evidence="4">
    <location>
        <begin position="1"/>
        <end position="26"/>
    </location>
</feature>
<dbReference type="Pfam" id="PF00571">
    <property type="entry name" value="CBS"/>
    <property type="match status" value="3"/>
</dbReference>
<dbReference type="PROSITE" id="PS51371">
    <property type="entry name" value="CBS"/>
    <property type="match status" value="4"/>
</dbReference>
<dbReference type="PANTHER" id="PTHR13780">
    <property type="entry name" value="AMP-ACTIVATED PROTEIN KINASE, GAMMA REGULATORY SUBUNIT"/>
    <property type="match status" value="1"/>
</dbReference>
<dbReference type="SMART" id="SM00116">
    <property type="entry name" value="CBS"/>
    <property type="match status" value="4"/>
</dbReference>
<dbReference type="SUPFAM" id="SSF54631">
    <property type="entry name" value="CBS-domain pair"/>
    <property type="match status" value="2"/>
</dbReference>
<dbReference type="AlphaFoldDB" id="A0A507DY85"/>
<dbReference type="InterPro" id="IPR046342">
    <property type="entry name" value="CBS_dom_sf"/>
</dbReference>
<evidence type="ECO:0000259" key="5">
    <source>
        <dbReference type="PROSITE" id="PS51371"/>
    </source>
</evidence>
<dbReference type="Proteomes" id="UP000318582">
    <property type="component" value="Unassembled WGS sequence"/>
</dbReference>
<accession>A0A507DY85</accession>
<dbReference type="PANTHER" id="PTHR13780:SF36">
    <property type="entry name" value="CBS DOMAIN-CONTAINING PROTEIN"/>
    <property type="match status" value="1"/>
</dbReference>
<dbReference type="GO" id="GO:0004865">
    <property type="term" value="F:protein serine/threonine phosphatase inhibitor activity"/>
    <property type="evidence" value="ECO:0007669"/>
    <property type="project" value="TreeGrafter"/>
</dbReference>
<dbReference type="EMBL" id="QEAQ01000095">
    <property type="protein sequence ID" value="TPX55800.1"/>
    <property type="molecule type" value="Genomic_DNA"/>
</dbReference>
<proteinExistence type="predicted"/>
<evidence type="ECO:0000256" key="3">
    <source>
        <dbReference type="PROSITE-ProRule" id="PRU00703"/>
    </source>
</evidence>
<dbReference type="CDD" id="cd02205">
    <property type="entry name" value="CBS_pair_SF"/>
    <property type="match status" value="2"/>
</dbReference>